<comment type="caution">
    <text evidence="3">The sequence shown here is derived from an EMBL/GenBank/DDBJ whole genome shotgun (WGS) entry which is preliminary data.</text>
</comment>
<gene>
    <name evidence="3" type="ORF">NCGR_LOCUS45664</name>
</gene>
<organism evidence="3 4">
    <name type="scientific">Miscanthus lutarioriparius</name>
    <dbReference type="NCBI Taxonomy" id="422564"/>
    <lineage>
        <taxon>Eukaryota</taxon>
        <taxon>Viridiplantae</taxon>
        <taxon>Streptophyta</taxon>
        <taxon>Embryophyta</taxon>
        <taxon>Tracheophyta</taxon>
        <taxon>Spermatophyta</taxon>
        <taxon>Magnoliopsida</taxon>
        <taxon>Liliopsida</taxon>
        <taxon>Poales</taxon>
        <taxon>Poaceae</taxon>
        <taxon>PACMAD clade</taxon>
        <taxon>Panicoideae</taxon>
        <taxon>Andropogonodae</taxon>
        <taxon>Andropogoneae</taxon>
        <taxon>Saccharinae</taxon>
        <taxon>Miscanthus</taxon>
    </lineage>
</organism>
<name>A0A811QW90_9POAL</name>
<protein>
    <submittedName>
        <fullName evidence="3">Uncharacterized protein</fullName>
    </submittedName>
</protein>
<dbReference type="PANTHER" id="PTHR36790">
    <property type="entry name" value="MYELIN TRANSCRIPTION FACTOR"/>
    <property type="match status" value="1"/>
</dbReference>
<dbReference type="OrthoDB" id="696757at2759"/>
<keyword evidence="1" id="KW-0175">Coiled coil</keyword>
<evidence type="ECO:0000256" key="2">
    <source>
        <dbReference type="SAM" id="MobiDB-lite"/>
    </source>
</evidence>
<reference evidence="3" key="1">
    <citation type="submission" date="2020-10" db="EMBL/GenBank/DDBJ databases">
        <authorList>
            <person name="Han B."/>
            <person name="Lu T."/>
            <person name="Zhao Q."/>
            <person name="Huang X."/>
            <person name="Zhao Y."/>
        </authorList>
    </citation>
    <scope>NUCLEOTIDE SEQUENCE</scope>
</reference>
<feature type="coiled-coil region" evidence="1">
    <location>
        <begin position="86"/>
        <end position="145"/>
    </location>
</feature>
<keyword evidence="4" id="KW-1185">Reference proteome</keyword>
<evidence type="ECO:0000313" key="4">
    <source>
        <dbReference type="Proteomes" id="UP000604825"/>
    </source>
</evidence>
<dbReference type="Proteomes" id="UP000604825">
    <property type="component" value="Unassembled WGS sequence"/>
</dbReference>
<feature type="region of interest" description="Disordered" evidence="2">
    <location>
        <begin position="39"/>
        <end position="58"/>
    </location>
</feature>
<evidence type="ECO:0000256" key="1">
    <source>
        <dbReference type="SAM" id="Coils"/>
    </source>
</evidence>
<dbReference type="PANTHER" id="PTHR36790:SF1">
    <property type="entry name" value="MYELIN TRANSCRIPTION FACTOR"/>
    <property type="match status" value="1"/>
</dbReference>
<proteinExistence type="predicted"/>
<evidence type="ECO:0000313" key="3">
    <source>
        <dbReference type="EMBL" id="CAD6262302.1"/>
    </source>
</evidence>
<dbReference type="AlphaFoldDB" id="A0A811QW90"/>
<sequence>MGMEAKCGGLAVAASAAVRRPLQPRDTNVAASTVVVGKAAAAPKPKAHPKAGTRPAALPSLPPPAPLFPLAVTAQCGVSVAAGVAEVSLAEELEKARERRARLRAAREQTEREMESRAEVMDRAAAEWERRAEDQRRLVSELMRLIGMPEVYTPVESLRSKEERKRRGAIVAHSGSTGSISTASTLQADVGAEACSDHESESNSLAVPTNQRNHFNFLMLANVNQRITNVHSTTL</sequence>
<dbReference type="EMBL" id="CAJGYO010000012">
    <property type="protein sequence ID" value="CAD6262302.1"/>
    <property type="molecule type" value="Genomic_DNA"/>
</dbReference>
<accession>A0A811QW90</accession>